<evidence type="ECO:0000313" key="1">
    <source>
        <dbReference type="EMBL" id="KAK9669258.1"/>
    </source>
</evidence>
<protein>
    <recommendedName>
        <fullName evidence="3">Secreted protein</fullName>
    </recommendedName>
</protein>
<keyword evidence="2" id="KW-1185">Reference proteome</keyword>
<dbReference type="Proteomes" id="UP001443914">
    <property type="component" value="Unassembled WGS sequence"/>
</dbReference>
<comment type="caution">
    <text evidence="1">The sequence shown here is derived from an EMBL/GenBank/DDBJ whole genome shotgun (WGS) entry which is preliminary data.</text>
</comment>
<sequence length="68" mass="7796">MRRESECGGGIPFLCFSFFVVGDIMANNEGEETKTTKVNQYRHSEYPRVKLNERILSSMSRRSVATHP</sequence>
<name>A0AAW1H4Z9_SAPOF</name>
<accession>A0AAW1H4Z9</accession>
<dbReference type="EMBL" id="JBDFQZ010000013">
    <property type="protein sequence ID" value="KAK9669258.1"/>
    <property type="molecule type" value="Genomic_DNA"/>
</dbReference>
<evidence type="ECO:0008006" key="3">
    <source>
        <dbReference type="Google" id="ProtNLM"/>
    </source>
</evidence>
<dbReference type="AlphaFoldDB" id="A0AAW1H4Z9"/>
<reference evidence="1" key="1">
    <citation type="submission" date="2024-03" db="EMBL/GenBank/DDBJ databases">
        <title>WGS assembly of Saponaria officinalis var. Norfolk2.</title>
        <authorList>
            <person name="Jenkins J."/>
            <person name="Shu S."/>
            <person name="Grimwood J."/>
            <person name="Barry K."/>
            <person name="Goodstein D."/>
            <person name="Schmutz J."/>
            <person name="Leebens-Mack J."/>
            <person name="Osbourn A."/>
        </authorList>
    </citation>
    <scope>NUCLEOTIDE SEQUENCE [LARGE SCALE GENOMIC DNA]</scope>
    <source>
        <strain evidence="1">JIC</strain>
    </source>
</reference>
<proteinExistence type="predicted"/>
<gene>
    <name evidence="1" type="ORF">RND81_13G119700</name>
</gene>
<evidence type="ECO:0000313" key="2">
    <source>
        <dbReference type="Proteomes" id="UP001443914"/>
    </source>
</evidence>
<organism evidence="1 2">
    <name type="scientific">Saponaria officinalis</name>
    <name type="common">Common soapwort</name>
    <name type="synonym">Lychnis saponaria</name>
    <dbReference type="NCBI Taxonomy" id="3572"/>
    <lineage>
        <taxon>Eukaryota</taxon>
        <taxon>Viridiplantae</taxon>
        <taxon>Streptophyta</taxon>
        <taxon>Embryophyta</taxon>
        <taxon>Tracheophyta</taxon>
        <taxon>Spermatophyta</taxon>
        <taxon>Magnoliopsida</taxon>
        <taxon>eudicotyledons</taxon>
        <taxon>Gunneridae</taxon>
        <taxon>Pentapetalae</taxon>
        <taxon>Caryophyllales</taxon>
        <taxon>Caryophyllaceae</taxon>
        <taxon>Caryophylleae</taxon>
        <taxon>Saponaria</taxon>
    </lineage>
</organism>